<keyword evidence="7" id="KW-0067">ATP-binding</keyword>
<dbReference type="InterPro" id="IPR005161">
    <property type="entry name" value="Ku_N"/>
</dbReference>
<evidence type="ECO:0000256" key="8">
    <source>
        <dbReference type="ARBA" id="ARBA00022895"/>
    </source>
</evidence>
<dbReference type="Pfam" id="PF03731">
    <property type="entry name" value="Ku_N"/>
    <property type="match status" value="1"/>
</dbReference>
<dbReference type="InterPro" id="IPR002035">
    <property type="entry name" value="VWF_A"/>
</dbReference>
<feature type="domain" description="VWFA" evidence="14">
    <location>
        <begin position="6"/>
        <end position="212"/>
    </location>
</feature>
<evidence type="ECO:0000256" key="1">
    <source>
        <dbReference type="ARBA" id="ARBA00004123"/>
    </source>
</evidence>
<keyword evidence="5" id="KW-0378">Hydrolase</keyword>
<proteinExistence type="predicted"/>
<dbReference type="Gene3D" id="3.40.50.410">
    <property type="entry name" value="von Willebrand factor, type A domain"/>
    <property type="match status" value="1"/>
</dbReference>
<dbReference type="InterPro" id="IPR036465">
    <property type="entry name" value="vWFA_dom_sf"/>
</dbReference>
<dbReference type="STRING" id="91626.A0A0C9MKX9"/>
<dbReference type="InterPro" id="IPR014893">
    <property type="entry name" value="Ku_PK_bind"/>
</dbReference>
<organism evidence="15">
    <name type="scientific">Mucor ambiguus</name>
    <dbReference type="NCBI Taxonomy" id="91626"/>
    <lineage>
        <taxon>Eukaryota</taxon>
        <taxon>Fungi</taxon>
        <taxon>Fungi incertae sedis</taxon>
        <taxon>Mucoromycota</taxon>
        <taxon>Mucoromycotina</taxon>
        <taxon>Mucoromycetes</taxon>
        <taxon>Mucorales</taxon>
        <taxon>Mucorineae</taxon>
        <taxon>Mucoraceae</taxon>
        <taxon>Mucor</taxon>
    </lineage>
</organism>
<dbReference type="InterPro" id="IPR016194">
    <property type="entry name" value="SPOC-like_C_dom_sf"/>
</dbReference>
<keyword evidence="9" id="KW-0238">DNA-binding</keyword>
<evidence type="ECO:0000256" key="3">
    <source>
        <dbReference type="ARBA" id="ARBA00022741"/>
    </source>
</evidence>
<dbReference type="Pfam" id="PF08785">
    <property type="entry name" value="Ku_PK_bind"/>
    <property type="match status" value="1"/>
</dbReference>
<evidence type="ECO:0000256" key="5">
    <source>
        <dbReference type="ARBA" id="ARBA00022801"/>
    </source>
</evidence>
<dbReference type="InterPro" id="IPR006164">
    <property type="entry name" value="DNA_bd_Ku70/Ku80"/>
</dbReference>
<evidence type="ECO:0000259" key="14">
    <source>
        <dbReference type="PROSITE" id="PS50234"/>
    </source>
</evidence>
<keyword evidence="6 15" id="KW-0347">Helicase</keyword>
<dbReference type="InterPro" id="IPR036494">
    <property type="entry name" value="Ku_C_sf"/>
</dbReference>
<evidence type="ECO:0000256" key="10">
    <source>
        <dbReference type="ARBA" id="ARBA00023172"/>
    </source>
</evidence>
<dbReference type="EMBL" id="DF836481">
    <property type="protein sequence ID" value="GAN08184.1"/>
    <property type="molecule type" value="Genomic_DNA"/>
</dbReference>
<accession>A0A0C9MKX9</accession>
<dbReference type="OrthoDB" id="30826at2759"/>
<dbReference type="GO" id="GO:0000781">
    <property type="term" value="C:chromosome, telomeric region"/>
    <property type="evidence" value="ECO:0007669"/>
    <property type="project" value="UniProtKB-SubCell"/>
</dbReference>
<dbReference type="GO" id="GO:0006310">
    <property type="term" value="P:DNA recombination"/>
    <property type="evidence" value="ECO:0007669"/>
    <property type="project" value="UniProtKB-KW"/>
</dbReference>
<reference evidence="15" key="1">
    <citation type="submission" date="2014-09" db="EMBL/GenBank/DDBJ databases">
        <title>Draft genome sequence of an oleaginous Mucoromycotina fungus Mucor ambiguus NBRC6742.</title>
        <authorList>
            <person name="Takeda I."/>
            <person name="Yamane N."/>
            <person name="Morita T."/>
            <person name="Tamano K."/>
            <person name="Machida M."/>
            <person name="Baker S."/>
            <person name="Koike H."/>
        </authorList>
    </citation>
    <scope>NUCLEOTIDE SEQUENCE</scope>
    <source>
        <strain evidence="15">NBRC 6742</strain>
    </source>
</reference>
<dbReference type="GO" id="GO:0000723">
    <property type="term" value="P:telomere maintenance"/>
    <property type="evidence" value="ECO:0007669"/>
    <property type="project" value="TreeGrafter"/>
</dbReference>
<feature type="compositionally biased region" description="Acidic residues" evidence="13">
    <location>
        <begin position="758"/>
        <end position="768"/>
    </location>
</feature>
<keyword evidence="10" id="KW-0233">DNA recombination</keyword>
<dbReference type="GO" id="GO:0005524">
    <property type="term" value="F:ATP binding"/>
    <property type="evidence" value="ECO:0007669"/>
    <property type="project" value="UniProtKB-KW"/>
</dbReference>
<sequence>MANKKATVFILNVSNSMSKDFGTALSVMTEFIEDKVMSGRKTDMVSVLLAGTLETNNVLNDTTPGQYERITSMCPISQPNLDLLRRIQNISTSSEETPPADVLDAVIVATQVIRDHCKHLKYEKRIILITDNHNRVDWLDLEDVAGILRELNTRLTVIGSDFDLVLQHDCPDDIAENYKNWKRLIEESGTRGETMTLEEAYVITQEDVAKEVRPMPAFRGYLYLGDPHKSEHVLGIPVFMFLRTKTLSLPTGHKYSIHSSGPSHKVGPDVMYKVANNANAKVDPLSFSLHDADEKIIADKSRLEQAFRFGKTVILISRDEVVSNKFTSKKELTVIGFIDKKDFKRHYLHSNAYILTAGNTHPIEAAKGLAAFAKALYDEQSCAIVRYVQKDDGRPRIGILEPEDIQGEHDVEYLLQYFDLPFTEDIRAYKLKSSPDEKVSDPKCIQLMDDLVDTMDLKRTMEGNDYLTPEYSFNPIFWRFQRAIKDRALNPDAPIPDIKDSFQCQFQIHNSFKETAGDYSERLVSLLNVRKVIDKGRGKRKYNDMDDTAEPETRMHIDDLIGNAKLSQYGPVYTPATPVDTHSSSKAKLHNDGTVTAVGLITPVEDFYALLNQPSDFDKVDSAMESMCKVIDTYLAQMFKNENFAQVINCLRALRGVAIEEEAALNYNKQMRKIKQWCDLSNKSSNRYELWELLKKEELGLVTNEESEDIENVKTTKEVADKFWNTDEEDEYVLVEKVSNAQINNHNEDKGGFRMSDIDDLDDDDDDN</sequence>
<keyword evidence="16" id="KW-1185">Reference proteome</keyword>
<evidence type="ECO:0000313" key="16">
    <source>
        <dbReference type="Proteomes" id="UP000053815"/>
    </source>
</evidence>
<comment type="subcellular location">
    <subcellularLocation>
        <location evidence="2">Chromosome</location>
        <location evidence="2">Telomere</location>
    </subcellularLocation>
    <subcellularLocation>
        <location evidence="1">Nucleus</location>
    </subcellularLocation>
</comment>
<protein>
    <submittedName>
        <fullName evidence="15">Ku family DNA helicase</fullName>
    </submittedName>
</protein>
<dbReference type="SMART" id="SM00559">
    <property type="entry name" value="Ku78"/>
    <property type="match status" value="1"/>
</dbReference>
<evidence type="ECO:0000256" key="13">
    <source>
        <dbReference type="SAM" id="MobiDB-lite"/>
    </source>
</evidence>
<evidence type="ECO:0000256" key="2">
    <source>
        <dbReference type="ARBA" id="ARBA00004574"/>
    </source>
</evidence>
<dbReference type="GO" id="GO:0042162">
    <property type="term" value="F:telomeric DNA binding"/>
    <property type="evidence" value="ECO:0007669"/>
    <property type="project" value="TreeGrafter"/>
</dbReference>
<keyword evidence="12" id="KW-0539">Nucleus</keyword>
<dbReference type="PANTHER" id="PTHR12604:SF4">
    <property type="entry name" value="X-RAY REPAIR CROSS-COMPLEMENTING PROTEIN 5"/>
    <property type="match status" value="1"/>
</dbReference>
<dbReference type="Gene3D" id="1.25.40.240">
    <property type="entry name" value="Ku, C-terminal domain"/>
    <property type="match status" value="1"/>
</dbReference>
<keyword evidence="8" id="KW-0779">Telomere</keyword>
<gene>
    <name evidence="15" type="ORF">MAM1_0192c07691</name>
</gene>
<name>A0A0C9MKX9_9FUNG</name>
<evidence type="ECO:0000256" key="9">
    <source>
        <dbReference type="ARBA" id="ARBA00023125"/>
    </source>
</evidence>
<dbReference type="SUPFAM" id="SSF100939">
    <property type="entry name" value="SPOC domain-like"/>
    <property type="match status" value="1"/>
</dbReference>
<dbReference type="PANTHER" id="PTHR12604">
    <property type="entry name" value="KU AUTOANTIGEN DNA HELICASE"/>
    <property type="match status" value="1"/>
</dbReference>
<evidence type="ECO:0000256" key="4">
    <source>
        <dbReference type="ARBA" id="ARBA00022763"/>
    </source>
</evidence>
<evidence type="ECO:0000256" key="7">
    <source>
        <dbReference type="ARBA" id="ARBA00022840"/>
    </source>
</evidence>
<feature type="region of interest" description="Disordered" evidence="13">
    <location>
        <begin position="744"/>
        <end position="768"/>
    </location>
</feature>
<keyword evidence="11" id="KW-0234">DNA repair</keyword>
<evidence type="ECO:0000256" key="12">
    <source>
        <dbReference type="ARBA" id="ARBA00023242"/>
    </source>
</evidence>
<dbReference type="Pfam" id="PF02735">
    <property type="entry name" value="Ku"/>
    <property type="match status" value="1"/>
</dbReference>
<evidence type="ECO:0000256" key="11">
    <source>
        <dbReference type="ARBA" id="ARBA00023204"/>
    </source>
</evidence>
<dbReference type="GO" id="GO:0016787">
    <property type="term" value="F:hydrolase activity"/>
    <property type="evidence" value="ECO:0007669"/>
    <property type="project" value="UniProtKB-KW"/>
</dbReference>
<keyword evidence="8" id="KW-0158">Chromosome</keyword>
<dbReference type="GO" id="GO:0003690">
    <property type="term" value="F:double-stranded DNA binding"/>
    <property type="evidence" value="ECO:0007669"/>
    <property type="project" value="TreeGrafter"/>
</dbReference>
<evidence type="ECO:0000313" key="15">
    <source>
        <dbReference type="EMBL" id="GAN08184.1"/>
    </source>
</evidence>
<dbReference type="PROSITE" id="PS50234">
    <property type="entry name" value="VWFA"/>
    <property type="match status" value="1"/>
</dbReference>
<dbReference type="SUPFAM" id="SSF53300">
    <property type="entry name" value="vWA-like"/>
    <property type="match status" value="1"/>
</dbReference>
<keyword evidence="3" id="KW-0547">Nucleotide-binding</keyword>
<dbReference type="SUPFAM" id="SSF101420">
    <property type="entry name" value="C-terminal domain of Ku80"/>
    <property type="match status" value="1"/>
</dbReference>
<dbReference type="Gene3D" id="1.10.1600.10">
    <property type="match status" value="1"/>
</dbReference>
<dbReference type="AlphaFoldDB" id="A0A0C9MKX9"/>
<dbReference type="Proteomes" id="UP000053815">
    <property type="component" value="Unassembled WGS sequence"/>
</dbReference>
<dbReference type="GO" id="GO:0006303">
    <property type="term" value="P:double-strand break repair via nonhomologous end joining"/>
    <property type="evidence" value="ECO:0007669"/>
    <property type="project" value="InterPro"/>
</dbReference>
<dbReference type="GO" id="GO:0004386">
    <property type="term" value="F:helicase activity"/>
    <property type="evidence" value="ECO:0007669"/>
    <property type="project" value="UniProtKB-KW"/>
</dbReference>
<evidence type="ECO:0000256" key="6">
    <source>
        <dbReference type="ARBA" id="ARBA00022806"/>
    </source>
</evidence>
<dbReference type="Gene3D" id="2.40.290.10">
    <property type="match status" value="1"/>
</dbReference>
<keyword evidence="4" id="KW-0227">DNA damage</keyword>
<dbReference type="GO" id="GO:0043564">
    <property type="term" value="C:Ku70:Ku80 complex"/>
    <property type="evidence" value="ECO:0007669"/>
    <property type="project" value="TreeGrafter"/>
</dbReference>